<organism evidence="2 3">
    <name type="scientific">Solirubrobacter phytolaccae</name>
    <dbReference type="NCBI Taxonomy" id="1404360"/>
    <lineage>
        <taxon>Bacteria</taxon>
        <taxon>Bacillati</taxon>
        <taxon>Actinomycetota</taxon>
        <taxon>Thermoleophilia</taxon>
        <taxon>Solirubrobacterales</taxon>
        <taxon>Solirubrobacteraceae</taxon>
        <taxon>Solirubrobacter</taxon>
    </lineage>
</organism>
<dbReference type="RefSeq" id="WP_270029563.1">
    <property type="nucleotide sequence ID" value="NZ_JAPDDP010000097.1"/>
</dbReference>
<feature type="domain" description="Sulfatase-modifying factor enzyme-like" evidence="1">
    <location>
        <begin position="1"/>
        <end position="251"/>
    </location>
</feature>
<dbReference type="PANTHER" id="PTHR23150">
    <property type="entry name" value="SULFATASE MODIFYING FACTOR 1, 2"/>
    <property type="match status" value="1"/>
</dbReference>
<proteinExistence type="predicted"/>
<dbReference type="InterPro" id="IPR016187">
    <property type="entry name" value="CTDL_fold"/>
</dbReference>
<dbReference type="InterPro" id="IPR005532">
    <property type="entry name" value="SUMF_dom"/>
</dbReference>
<sequence length="251" mass="27996">MVQLPGGTFLMGSEAPYAWPEDGEGPVREVTVEPFAISPTAVTNAEFAAFIADTAHVTEAERYGWSFVFHLYLNDTTGYQRALAAPWWVAVTHATWEHPEGPDSTYEGREDHPVVHVAHTDALAYCAWSHTRLPTEAEWEYAARGGLTQQRYPWGDELTTPWPCNIWQGTFPDHDTGEDGYRGTAPATAYEPNAYGLHNMVGNVWEWTAEPVTRGGSYLCHDSYCNRYRTSARNLLHPASSTGNVGFRVAR</sequence>
<evidence type="ECO:0000313" key="3">
    <source>
        <dbReference type="Proteomes" id="UP001147653"/>
    </source>
</evidence>
<dbReference type="EMBL" id="JAPDDP010000097">
    <property type="protein sequence ID" value="MDA0185083.1"/>
    <property type="molecule type" value="Genomic_DNA"/>
</dbReference>
<dbReference type="InterPro" id="IPR042095">
    <property type="entry name" value="SUMF_sf"/>
</dbReference>
<keyword evidence="3" id="KW-1185">Reference proteome</keyword>
<dbReference type="AlphaFoldDB" id="A0A9X3NEM7"/>
<dbReference type="Gene3D" id="3.90.1580.10">
    <property type="entry name" value="paralog of FGE (formylglycine-generating enzyme)"/>
    <property type="match status" value="1"/>
</dbReference>
<dbReference type="Pfam" id="PF03781">
    <property type="entry name" value="FGE-sulfatase"/>
    <property type="match status" value="1"/>
</dbReference>
<evidence type="ECO:0000259" key="1">
    <source>
        <dbReference type="Pfam" id="PF03781"/>
    </source>
</evidence>
<dbReference type="InterPro" id="IPR051043">
    <property type="entry name" value="Sulfatase_Mod_Factor_Kinase"/>
</dbReference>
<name>A0A9X3NEM7_9ACTN</name>
<dbReference type="SUPFAM" id="SSF56436">
    <property type="entry name" value="C-type lectin-like"/>
    <property type="match status" value="1"/>
</dbReference>
<dbReference type="Proteomes" id="UP001147653">
    <property type="component" value="Unassembled WGS sequence"/>
</dbReference>
<dbReference type="PANTHER" id="PTHR23150:SF19">
    <property type="entry name" value="FORMYLGLYCINE-GENERATING ENZYME"/>
    <property type="match status" value="1"/>
</dbReference>
<evidence type="ECO:0000313" key="2">
    <source>
        <dbReference type="EMBL" id="MDA0185083.1"/>
    </source>
</evidence>
<protein>
    <submittedName>
        <fullName evidence="2">Formylglycine-generating enzyme family protein</fullName>
    </submittedName>
</protein>
<dbReference type="GO" id="GO:0120147">
    <property type="term" value="F:formylglycine-generating oxidase activity"/>
    <property type="evidence" value="ECO:0007669"/>
    <property type="project" value="TreeGrafter"/>
</dbReference>
<gene>
    <name evidence="2" type="ORF">OJ997_32565</name>
</gene>
<accession>A0A9X3NEM7</accession>
<comment type="caution">
    <text evidence="2">The sequence shown here is derived from an EMBL/GenBank/DDBJ whole genome shotgun (WGS) entry which is preliminary data.</text>
</comment>
<reference evidence="2" key="1">
    <citation type="submission" date="2022-10" db="EMBL/GenBank/DDBJ databases">
        <title>The WGS of Solirubrobacter phytolaccae KCTC 29190.</title>
        <authorList>
            <person name="Jiang Z."/>
        </authorList>
    </citation>
    <scope>NUCLEOTIDE SEQUENCE</scope>
    <source>
        <strain evidence="2">KCTC 29190</strain>
    </source>
</reference>